<organism evidence="2 3">
    <name type="scientific">Propionimicrobium lymphophilum ACS-093-V-SCH5</name>
    <dbReference type="NCBI Taxonomy" id="883161"/>
    <lineage>
        <taxon>Bacteria</taxon>
        <taxon>Bacillati</taxon>
        <taxon>Actinomycetota</taxon>
        <taxon>Actinomycetes</taxon>
        <taxon>Propionibacteriales</taxon>
        <taxon>Propionibacteriaceae</taxon>
        <taxon>Propionimicrobium</taxon>
    </lineage>
</organism>
<evidence type="ECO:0000313" key="2">
    <source>
        <dbReference type="EMBL" id="EPD32476.1"/>
    </source>
</evidence>
<reference evidence="2 3" key="1">
    <citation type="submission" date="2013-04" db="EMBL/GenBank/DDBJ databases">
        <title>The Genome Sequence of Propionimicrobium lymphophilum ACS-093-V-SCH5.</title>
        <authorList>
            <consortium name="The Broad Institute Genomics Platform"/>
            <person name="Earl A."/>
            <person name="Ward D."/>
            <person name="Feldgarden M."/>
            <person name="Gevers D."/>
            <person name="Saerens B."/>
            <person name="Vaneechoutte M."/>
            <person name="Walker B."/>
            <person name="Young S."/>
            <person name="Zeng Q."/>
            <person name="Gargeya S."/>
            <person name="Fitzgerald M."/>
            <person name="Haas B."/>
            <person name="Abouelleil A."/>
            <person name="Allen A.W."/>
            <person name="Alvarado L."/>
            <person name="Arachchi H.M."/>
            <person name="Berlin A.M."/>
            <person name="Chapman S.B."/>
            <person name="Gainer-Dewar J."/>
            <person name="Goldberg J."/>
            <person name="Griggs A."/>
            <person name="Gujja S."/>
            <person name="Hansen M."/>
            <person name="Howarth C."/>
            <person name="Imamovic A."/>
            <person name="Ireland A."/>
            <person name="Larimer J."/>
            <person name="McCowan C."/>
            <person name="Murphy C."/>
            <person name="Pearson M."/>
            <person name="Poon T.W."/>
            <person name="Priest M."/>
            <person name="Roberts A."/>
            <person name="Saif S."/>
            <person name="Shea T."/>
            <person name="Sisk P."/>
            <person name="Sykes S."/>
            <person name="Wortman J."/>
            <person name="Nusbaum C."/>
            <person name="Birren B."/>
        </authorList>
    </citation>
    <scope>NUCLEOTIDE SEQUENCE [LARGE SCALE GENOMIC DNA]</scope>
    <source>
        <strain evidence="2 3">ACS-093-V-SCH5</strain>
    </source>
</reference>
<dbReference type="Proteomes" id="UP000014417">
    <property type="component" value="Unassembled WGS sequence"/>
</dbReference>
<gene>
    <name evidence="2" type="ORF">HMPREF9306_02048</name>
</gene>
<dbReference type="EMBL" id="AGZR01000009">
    <property type="protein sequence ID" value="EPD32476.1"/>
    <property type="molecule type" value="Genomic_DNA"/>
</dbReference>
<accession>S2W015</accession>
<keyword evidence="3" id="KW-1185">Reference proteome</keyword>
<dbReference type="Pfam" id="PF26300">
    <property type="entry name" value="PEPCK_PPi_lobe_2"/>
    <property type="match status" value="1"/>
</dbReference>
<dbReference type="STRING" id="883161.HMPREF9306_02048"/>
<feature type="domain" description="PPi-type phosphoenolpyruvate carboxykinase lobe 2" evidence="1">
    <location>
        <begin position="476"/>
        <end position="582"/>
    </location>
</feature>
<evidence type="ECO:0000313" key="3">
    <source>
        <dbReference type="Proteomes" id="UP000014417"/>
    </source>
</evidence>
<evidence type="ECO:0000259" key="1">
    <source>
        <dbReference type="Pfam" id="PF26300"/>
    </source>
</evidence>
<dbReference type="HOGENOM" id="CLU_275663_0_0_11"/>
<proteinExistence type="predicted"/>
<dbReference type="AlphaFoldDB" id="S2W015"/>
<dbReference type="InterPro" id="IPR058710">
    <property type="entry name" value="PEPCK_lobe_2"/>
</dbReference>
<dbReference type="PATRIC" id="fig|883161.3.peg.2039"/>
<comment type="caution">
    <text evidence="2">The sequence shown here is derived from an EMBL/GenBank/DDBJ whole genome shotgun (WGS) entry which is preliminary data.</text>
</comment>
<name>S2W015_9ACTN</name>
<protein>
    <recommendedName>
        <fullName evidence="1">PPi-type phosphoenolpyruvate carboxykinase lobe 2 domain-containing protein</fullName>
    </recommendedName>
</protein>
<sequence length="1118" mass="126143">MLGFQLNTLDKDELALIEPLIARQREMGRRMADHLSPVDKRIQDFVDSYLSDVDIHPQIPRRTLVLDQPGLARELSLPRGGDEFHSEQVASYRLRNGVLHNPKNDRRTTAGVFHIAEGGSPIPDDKIIVAKHVFAKLLELAFQPPVEDMMLPYSANEEDPAGCFVSLYLRPLVVPAVPGSHEKTMETRFIAPGGLVCNLDFVEGIFGNAGDPDLPENDAALDPQNWSGHTGCVILAPHLTKVTKKSLGMPHYDDATERQRRDGQCYKNDTDLYNDGKAFKVCIRDERGVILTIVADNYFGYCKKEVKTQLSYSANLLGCAEEEHSGGARVYPAYNLGHEHHDKFTPEDYTLKEIVERDPQRFEMQQGGWARDRQNHDFVLVPGGAEFSMRDQLITWKDINGAKQELKLLAGKTYFLPNGYRVYMKARDSDSRQWQLFGISPLSTDCHKPATVSGGGKSEISKSLLDAFVSGTAYTADPEKDMDAVQELLERDYSNRFADPKQNGEDHRPILSEERSLGSVIKLLTPSSIFNDEYNDFLNSIPSHIKELVFTVKRHYEPEWGDDWRKHFGAGVINGREGNALRLDDERIIVNMLRVGFDTDGSWRLFSLRPDFSPAVKVQTEDDITASTVAPAYRPATRDFDNQDNLPRKYVKNCEHLLFQRPDDAVVRGYDKQAEYDLSQPGTFISNFEALTYEDALEILENPQHFSEYTKPMQDLIRSVVDAGPDAEPEFWTCSDMSRVLQNGTRSKNPRYLQERPDVANPEATEAAHLASSIARKVSVDEFAPLPVDIVAAGRRNNPAEPGVPPLCVYNPLHYMELPELFMEFISSMTGKSPSTTGAGSEGALTKAPFNSMLPIVDLNNALLSYALTGYDGWLSSAGYIGPKVQVAHDISMLVPELFSRMRPDERKAKNLIEGGYLEKLEDFDHNGERVLASRLGYRMNMRFSTTYFGRIFLHPNVVFTEEMLKPELQDMDTFAESMKVIVATHKRVAQSYFNDGGIELACPPLKGLLEIMANGETAEGWKLSSPEFRDLFKRETILASDWYRERLVAKQSQEVAHLQESLAHLHEFVENPHNEHATERLGLNKRISDLEAELEHKKSDKRIEQLVGTIGRQVRFH</sequence>